<dbReference type="Gene3D" id="3.40.50.300">
    <property type="entry name" value="P-loop containing nucleotide triphosphate hydrolases"/>
    <property type="match status" value="1"/>
</dbReference>
<comment type="subcellular location">
    <subcellularLocation>
        <location evidence="11">Cytoplasm</location>
    </subcellularLocation>
</comment>
<dbReference type="PROSITE" id="PS01128">
    <property type="entry name" value="SHIKIMATE_KINASE"/>
    <property type="match status" value="1"/>
</dbReference>
<keyword evidence="13" id="KW-1185">Reference proteome</keyword>
<evidence type="ECO:0000256" key="8">
    <source>
        <dbReference type="ARBA" id="ARBA00022840"/>
    </source>
</evidence>
<protein>
    <recommendedName>
        <fullName evidence="3 11">Shikimate kinase</fullName>
        <shortName evidence="11">SK</shortName>
        <ecNumber evidence="3 11">2.7.1.71</ecNumber>
    </recommendedName>
</protein>
<dbReference type="EC" id="2.7.1.71" evidence="3 11"/>
<comment type="catalytic activity">
    <reaction evidence="10 11">
        <text>shikimate + ATP = 3-phosphoshikimate + ADP + H(+)</text>
        <dbReference type="Rhea" id="RHEA:13121"/>
        <dbReference type="ChEBI" id="CHEBI:15378"/>
        <dbReference type="ChEBI" id="CHEBI:30616"/>
        <dbReference type="ChEBI" id="CHEBI:36208"/>
        <dbReference type="ChEBI" id="CHEBI:145989"/>
        <dbReference type="ChEBI" id="CHEBI:456216"/>
        <dbReference type="EC" id="2.7.1.71"/>
    </reaction>
</comment>
<dbReference type="UniPathway" id="UPA00053">
    <property type="reaction ID" value="UER00088"/>
</dbReference>
<dbReference type="GO" id="GO:0009423">
    <property type="term" value="P:chorismate biosynthetic process"/>
    <property type="evidence" value="ECO:0007669"/>
    <property type="project" value="UniProtKB-UniRule"/>
</dbReference>
<dbReference type="CDD" id="cd00464">
    <property type="entry name" value="SK"/>
    <property type="match status" value="1"/>
</dbReference>
<comment type="caution">
    <text evidence="11">Lacks conserved residue(s) required for the propagation of feature annotation.</text>
</comment>
<dbReference type="EMBL" id="CP060394">
    <property type="protein sequence ID" value="QNI33616.1"/>
    <property type="molecule type" value="Genomic_DNA"/>
</dbReference>
<dbReference type="GO" id="GO:0004765">
    <property type="term" value="F:shikimate kinase activity"/>
    <property type="evidence" value="ECO:0007669"/>
    <property type="project" value="UniProtKB-UniRule"/>
</dbReference>
<keyword evidence="11" id="KW-0479">Metal-binding</keyword>
<dbReference type="KEGG" id="adin:H7849_06680"/>
<dbReference type="GO" id="GO:0005829">
    <property type="term" value="C:cytosol"/>
    <property type="evidence" value="ECO:0007669"/>
    <property type="project" value="TreeGrafter"/>
</dbReference>
<reference evidence="12 13" key="1">
    <citation type="submission" date="2020-08" db="EMBL/GenBank/DDBJ databases">
        <title>Edaphobacter telluris sp. nov. and Acidobacterium dinghuensis sp. nov., two acidobacteria isolated from forest soil.</title>
        <authorList>
            <person name="Fu J."/>
            <person name="Qiu L."/>
        </authorList>
    </citation>
    <scope>NUCLEOTIDE SEQUENCE [LARGE SCALE GENOMIC DNA]</scope>
    <source>
        <strain evidence="12">4Y35</strain>
    </source>
</reference>
<evidence type="ECO:0000313" key="13">
    <source>
        <dbReference type="Proteomes" id="UP000515312"/>
    </source>
</evidence>
<dbReference type="AlphaFoldDB" id="A0A7G8BM46"/>
<feature type="binding site" evidence="11">
    <location>
        <position position="148"/>
    </location>
    <ligand>
        <name>substrate</name>
    </ligand>
</feature>
<feature type="binding site" evidence="11">
    <location>
        <position position="132"/>
    </location>
    <ligand>
        <name>ATP</name>
        <dbReference type="ChEBI" id="CHEBI:30616"/>
    </ligand>
</feature>
<evidence type="ECO:0000313" key="12">
    <source>
        <dbReference type="EMBL" id="QNI33616.1"/>
    </source>
</evidence>
<comment type="subunit">
    <text evidence="11">Monomer.</text>
</comment>
<evidence type="ECO:0000256" key="7">
    <source>
        <dbReference type="ARBA" id="ARBA00022777"/>
    </source>
</evidence>
<keyword evidence="5 11" id="KW-0808">Transferase</keyword>
<dbReference type="Proteomes" id="UP000515312">
    <property type="component" value="Chromosome"/>
</dbReference>
<keyword evidence="8 11" id="KW-0067">ATP-binding</keyword>
<dbReference type="InterPro" id="IPR027417">
    <property type="entry name" value="P-loop_NTPase"/>
</dbReference>
<dbReference type="InterPro" id="IPR023000">
    <property type="entry name" value="Shikimate_kinase_CS"/>
</dbReference>
<dbReference type="RefSeq" id="WP_186745155.1">
    <property type="nucleotide sequence ID" value="NZ_CP060394.1"/>
</dbReference>
<accession>A0A7G8BM46</accession>
<dbReference type="PRINTS" id="PR01100">
    <property type="entry name" value="SHIKIMTKNASE"/>
</dbReference>
<dbReference type="InterPro" id="IPR031322">
    <property type="entry name" value="Shikimate/glucono_kinase"/>
</dbReference>
<feature type="binding site" evidence="11">
    <location>
        <position position="67"/>
    </location>
    <ligand>
        <name>substrate</name>
    </ligand>
</feature>
<evidence type="ECO:0000256" key="5">
    <source>
        <dbReference type="ARBA" id="ARBA00022679"/>
    </source>
</evidence>
<dbReference type="SUPFAM" id="SSF52540">
    <property type="entry name" value="P-loop containing nucleoside triphosphate hydrolases"/>
    <property type="match status" value="1"/>
</dbReference>
<evidence type="ECO:0000256" key="3">
    <source>
        <dbReference type="ARBA" id="ARBA00012154"/>
    </source>
</evidence>
<dbReference type="PANTHER" id="PTHR21087">
    <property type="entry name" value="SHIKIMATE KINASE"/>
    <property type="match status" value="1"/>
</dbReference>
<evidence type="ECO:0000256" key="11">
    <source>
        <dbReference type="HAMAP-Rule" id="MF_00109"/>
    </source>
</evidence>
<evidence type="ECO:0000256" key="9">
    <source>
        <dbReference type="ARBA" id="ARBA00023141"/>
    </source>
</evidence>
<keyword evidence="4 11" id="KW-0028">Amino-acid biosynthesis</keyword>
<keyword evidence="9 11" id="KW-0057">Aromatic amino acid biosynthesis</keyword>
<evidence type="ECO:0000256" key="4">
    <source>
        <dbReference type="ARBA" id="ARBA00022605"/>
    </source>
</evidence>
<sequence length="187" mass="20704">MKTNPQLPACISRIVLVGFMGAGKSTVGALLAQQLRWRFLDTDTVLETRVRATIAEIFAQQGEASFRQLESEVIRDLLSEHHLVLALGGGAVETAATREALLNSPETCIVFLEATLEIMISRCEQQPGAALRPVLNDRERLRSRFEDRLPHYRNAHLVIQTAQLTPDETSQQILAAVSAFLKENTLA</sequence>
<name>A0A7G8BM46_9BACT</name>
<comment type="function">
    <text evidence="11">Catalyzes the specific phosphorylation of the 3-hydroxyl group of shikimic acid using ATP as a cosubstrate.</text>
</comment>
<dbReference type="InterPro" id="IPR000623">
    <property type="entry name" value="Shikimate_kinase/TSH1"/>
</dbReference>
<dbReference type="GO" id="GO:0000287">
    <property type="term" value="F:magnesium ion binding"/>
    <property type="evidence" value="ECO:0007669"/>
    <property type="project" value="UniProtKB-UniRule"/>
</dbReference>
<comment type="similarity">
    <text evidence="2 11">Belongs to the shikimate kinase family.</text>
</comment>
<comment type="pathway">
    <text evidence="1 11">Metabolic intermediate biosynthesis; chorismate biosynthesis; chorismate from D-erythrose 4-phosphate and phosphoenolpyruvate: step 5/7.</text>
</comment>
<organism evidence="12 13">
    <name type="scientific">Alloacidobacterium dinghuense</name>
    <dbReference type="NCBI Taxonomy" id="2763107"/>
    <lineage>
        <taxon>Bacteria</taxon>
        <taxon>Pseudomonadati</taxon>
        <taxon>Acidobacteriota</taxon>
        <taxon>Terriglobia</taxon>
        <taxon>Terriglobales</taxon>
        <taxon>Acidobacteriaceae</taxon>
        <taxon>Alloacidobacterium</taxon>
    </lineage>
</organism>
<keyword evidence="11" id="KW-0460">Magnesium</keyword>
<keyword evidence="11" id="KW-0963">Cytoplasm</keyword>
<dbReference type="Pfam" id="PF01202">
    <property type="entry name" value="SKI"/>
    <property type="match status" value="1"/>
</dbReference>
<feature type="binding site" evidence="11">
    <location>
        <position position="25"/>
    </location>
    <ligand>
        <name>Mg(2+)</name>
        <dbReference type="ChEBI" id="CHEBI:18420"/>
    </ligand>
</feature>
<feature type="binding site" evidence="11">
    <location>
        <position position="89"/>
    </location>
    <ligand>
        <name>substrate</name>
    </ligand>
</feature>
<dbReference type="HAMAP" id="MF_00109">
    <property type="entry name" value="Shikimate_kinase"/>
    <property type="match status" value="1"/>
</dbReference>
<gene>
    <name evidence="11" type="primary">aroK</name>
    <name evidence="12" type="ORF">H7849_06680</name>
</gene>
<keyword evidence="7 11" id="KW-0418">Kinase</keyword>
<dbReference type="PANTHER" id="PTHR21087:SF16">
    <property type="entry name" value="SHIKIMATE KINASE 1, CHLOROPLASTIC"/>
    <property type="match status" value="1"/>
</dbReference>
<dbReference type="GO" id="GO:0009073">
    <property type="term" value="P:aromatic amino acid family biosynthetic process"/>
    <property type="evidence" value="ECO:0007669"/>
    <property type="project" value="UniProtKB-KW"/>
</dbReference>
<evidence type="ECO:0000256" key="6">
    <source>
        <dbReference type="ARBA" id="ARBA00022741"/>
    </source>
</evidence>
<comment type="cofactor">
    <cofactor evidence="11">
        <name>Mg(2+)</name>
        <dbReference type="ChEBI" id="CHEBI:18420"/>
    </cofactor>
    <text evidence="11">Binds 1 Mg(2+) ion per subunit.</text>
</comment>
<feature type="binding site" evidence="11">
    <location>
        <begin position="21"/>
        <end position="26"/>
    </location>
    <ligand>
        <name>ATP</name>
        <dbReference type="ChEBI" id="CHEBI:30616"/>
    </ligand>
</feature>
<evidence type="ECO:0000256" key="10">
    <source>
        <dbReference type="ARBA" id="ARBA00048567"/>
    </source>
</evidence>
<dbReference type="GO" id="GO:0008652">
    <property type="term" value="P:amino acid biosynthetic process"/>
    <property type="evidence" value="ECO:0007669"/>
    <property type="project" value="UniProtKB-KW"/>
</dbReference>
<proteinExistence type="inferred from homology"/>
<dbReference type="GO" id="GO:0005524">
    <property type="term" value="F:ATP binding"/>
    <property type="evidence" value="ECO:0007669"/>
    <property type="project" value="UniProtKB-UniRule"/>
</dbReference>
<evidence type="ECO:0000256" key="2">
    <source>
        <dbReference type="ARBA" id="ARBA00006997"/>
    </source>
</evidence>
<feature type="binding site" evidence="11">
    <location>
        <position position="43"/>
    </location>
    <ligand>
        <name>substrate</name>
    </ligand>
</feature>
<keyword evidence="6 11" id="KW-0547">Nucleotide-binding</keyword>
<evidence type="ECO:0000256" key="1">
    <source>
        <dbReference type="ARBA" id="ARBA00004842"/>
    </source>
</evidence>